<dbReference type="GO" id="GO:0005813">
    <property type="term" value="C:centrosome"/>
    <property type="evidence" value="ECO:0007669"/>
    <property type="project" value="UniProtKB-SubCell"/>
</dbReference>
<protein>
    <recommendedName>
        <fullName evidence="4">Centrosomal protein kizuna</fullName>
    </recommendedName>
    <alternativeName>
        <fullName evidence="9">Polo-like kinase 1 substrate 1</fullName>
    </alternativeName>
</protein>
<accession>A0A4W3K1U1</accession>
<keyword evidence="12" id="KW-1185">Reference proteome</keyword>
<reference evidence="12" key="2">
    <citation type="journal article" date="2007" name="PLoS Biol.">
        <title>Survey sequencing and comparative analysis of the elephant shark (Callorhinchus milii) genome.</title>
        <authorList>
            <person name="Venkatesh B."/>
            <person name="Kirkness E.F."/>
            <person name="Loh Y.H."/>
            <person name="Halpern A.L."/>
            <person name="Lee A.P."/>
            <person name="Johnson J."/>
            <person name="Dandona N."/>
            <person name="Viswanathan L.D."/>
            <person name="Tay A."/>
            <person name="Venter J.C."/>
            <person name="Strausberg R.L."/>
            <person name="Brenner S."/>
        </authorList>
    </citation>
    <scope>NUCLEOTIDE SEQUENCE [LARGE SCALE GENOMIC DNA]</scope>
</reference>
<reference evidence="12" key="3">
    <citation type="journal article" date="2014" name="Nature">
        <title>Elephant shark genome provides unique insights into gnathostome evolution.</title>
        <authorList>
            <consortium name="International Elephant Shark Genome Sequencing Consortium"/>
            <person name="Venkatesh B."/>
            <person name="Lee A.P."/>
            <person name="Ravi V."/>
            <person name="Maurya A.K."/>
            <person name="Lian M.M."/>
            <person name="Swann J.B."/>
            <person name="Ohta Y."/>
            <person name="Flajnik M.F."/>
            <person name="Sutoh Y."/>
            <person name="Kasahara M."/>
            <person name="Hoon S."/>
            <person name="Gangu V."/>
            <person name="Roy S.W."/>
            <person name="Irimia M."/>
            <person name="Korzh V."/>
            <person name="Kondrychyn I."/>
            <person name="Lim Z.W."/>
            <person name="Tay B.H."/>
            <person name="Tohari S."/>
            <person name="Kong K.W."/>
            <person name="Ho S."/>
            <person name="Lorente-Galdos B."/>
            <person name="Quilez J."/>
            <person name="Marques-Bonet T."/>
            <person name="Raney B.J."/>
            <person name="Ingham P.W."/>
            <person name="Tay A."/>
            <person name="Hillier L.W."/>
            <person name="Minx P."/>
            <person name="Boehm T."/>
            <person name="Wilson R.K."/>
            <person name="Brenner S."/>
            <person name="Warren W.C."/>
        </authorList>
    </citation>
    <scope>NUCLEOTIDE SEQUENCE [LARGE SCALE GENOMIC DNA]</scope>
</reference>
<keyword evidence="6" id="KW-0206">Cytoskeleton</keyword>
<dbReference type="PANTHER" id="PTHR16299">
    <property type="entry name" value="CENTROSOMAL PROTEIN KIZUNA"/>
    <property type="match status" value="1"/>
</dbReference>
<proteinExistence type="inferred from homology"/>
<evidence type="ECO:0000313" key="12">
    <source>
        <dbReference type="Proteomes" id="UP000314986"/>
    </source>
</evidence>
<sequence length="504" mass="57468">MASAARSDCRYLEKVGRLQRELHQRSKLKGAKLQNYLKEIHEREKIAHLRNQNFLKEFECIEAHAATLTQRTDTLKQMKMEYTKQIKRLLSMWNKEIKLNSKAEEANIKQATNSSGQIRMERNLSKGLYHTATSFMGQQMLEISSSSRLNPQQKYHQPTESLSFSQPHSNKQATSVTAVHTNSMIDNLKLPMSSNGRQGKHCVSDIKDWKTGLQTSEEMPLTRLISSGSESHQRERTGSNRSIRAHSSTGSQELPIPVAQLKPITEKLIQDTFQDVFKNRLTDEEHSHKNVTVWKTATTLKQYEKLPLDSSKSSMFSGRFTTSTEEDDAKQTVIFQTQKNDAEKVVRPSLDVLRLSAEFSASDSDLNNSTSSNEELQEMESFEDVCVLNAHPKPATVGDPEEANRSTFSKHESCPDENKEYIMSSKKEPPSDQNIFRTSKDNNLYEELQVSSTRSVRNEGCLSLEGFFHLLHTVENAVEKTKVTYLELYQTTTLSSEKFNEITR</sequence>
<evidence type="ECO:0000256" key="8">
    <source>
        <dbReference type="ARBA" id="ARBA00024919"/>
    </source>
</evidence>
<evidence type="ECO:0000256" key="6">
    <source>
        <dbReference type="ARBA" id="ARBA00023212"/>
    </source>
</evidence>
<reference evidence="11" key="5">
    <citation type="submission" date="2025-09" db="UniProtKB">
        <authorList>
            <consortium name="Ensembl"/>
        </authorList>
    </citation>
    <scope>IDENTIFICATION</scope>
</reference>
<organism evidence="11 12">
    <name type="scientific">Callorhinchus milii</name>
    <name type="common">Ghost shark</name>
    <dbReference type="NCBI Taxonomy" id="7868"/>
    <lineage>
        <taxon>Eukaryota</taxon>
        <taxon>Metazoa</taxon>
        <taxon>Chordata</taxon>
        <taxon>Craniata</taxon>
        <taxon>Vertebrata</taxon>
        <taxon>Chondrichthyes</taxon>
        <taxon>Holocephali</taxon>
        <taxon>Chimaeriformes</taxon>
        <taxon>Callorhinchidae</taxon>
        <taxon>Callorhinchus</taxon>
    </lineage>
</organism>
<dbReference type="AlphaFoldDB" id="A0A4W3K1U1"/>
<evidence type="ECO:0000256" key="3">
    <source>
        <dbReference type="ARBA" id="ARBA00010767"/>
    </source>
</evidence>
<dbReference type="PANTHER" id="PTHR16299:SF2">
    <property type="entry name" value="CENTROSOMAL PROTEIN KIZUNA"/>
    <property type="match status" value="1"/>
</dbReference>
<feature type="region of interest" description="Disordered" evidence="10">
    <location>
        <begin position="145"/>
        <end position="177"/>
    </location>
</feature>
<comment type="function">
    <text evidence="8">Centrosomal protein required for establishing a robust mitotic centrosome architecture that can endure the forces that converge on the centrosomes during spindle formation. Required for stabilizing the expanded pericentriolar material around the centriole.</text>
</comment>
<feature type="region of interest" description="Disordered" evidence="10">
    <location>
        <begin position="217"/>
        <end position="251"/>
    </location>
</feature>
<dbReference type="Ensembl" id="ENSCMIT00000045943.1">
    <property type="protein sequence ID" value="ENSCMIP00000045296.1"/>
    <property type="gene ID" value="ENSCMIG00000018699.1"/>
</dbReference>
<keyword evidence="7" id="KW-0966">Cell projection</keyword>
<reference evidence="11" key="4">
    <citation type="submission" date="2025-08" db="UniProtKB">
        <authorList>
            <consortium name="Ensembl"/>
        </authorList>
    </citation>
    <scope>IDENTIFICATION</scope>
</reference>
<dbReference type="Proteomes" id="UP000314986">
    <property type="component" value="Unassembled WGS sequence"/>
</dbReference>
<keyword evidence="5" id="KW-0963">Cytoplasm</keyword>
<dbReference type="InterPro" id="IPR026742">
    <property type="entry name" value="Centrosomal_kizuma"/>
</dbReference>
<dbReference type="GeneTree" id="ENSGT00390000010121"/>
<evidence type="ECO:0000256" key="1">
    <source>
        <dbReference type="ARBA" id="ARBA00004120"/>
    </source>
</evidence>
<feature type="compositionally biased region" description="Polar residues" evidence="10">
    <location>
        <begin position="239"/>
        <end position="251"/>
    </location>
</feature>
<evidence type="ECO:0000256" key="10">
    <source>
        <dbReference type="SAM" id="MobiDB-lite"/>
    </source>
</evidence>
<evidence type="ECO:0000256" key="4">
    <source>
        <dbReference type="ARBA" id="ARBA00013872"/>
    </source>
</evidence>
<evidence type="ECO:0000256" key="5">
    <source>
        <dbReference type="ARBA" id="ARBA00022490"/>
    </source>
</evidence>
<evidence type="ECO:0000256" key="9">
    <source>
        <dbReference type="ARBA" id="ARBA00031153"/>
    </source>
</evidence>
<comment type="subcellular location">
    <subcellularLocation>
        <location evidence="1">Cytoplasm</location>
        <location evidence="1">Cytoskeleton</location>
        <location evidence="1">Cilium basal body</location>
    </subcellularLocation>
    <subcellularLocation>
        <location evidence="2">Cytoplasm</location>
        <location evidence="2">Cytoskeleton</location>
        <location evidence="2">Microtubule organizing center</location>
        <location evidence="2">Centrosome</location>
    </subcellularLocation>
</comment>
<comment type="similarity">
    <text evidence="3">Belongs to the kizuna family.</text>
</comment>
<evidence type="ECO:0000256" key="7">
    <source>
        <dbReference type="ARBA" id="ARBA00023273"/>
    </source>
</evidence>
<evidence type="ECO:0000256" key="2">
    <source>
        <dbReference type="ARBA" id="ARBA00004300"/>
    </source>
</evidence>
<reference evidence="12" key="1">
    <citation type="journal article" date="2006" name="Science">
        <title>Ancient noncoding elements conserved in the human genome.</title>
        <authorList>
            <person name="Venkatesh B."/>
            <person name="Kirkness E.F."/>
            <person name="Loh Y.H."/>
            <person name="Halpern A.L."/>
            <person name="Lee A.P."/>
            <person name="Johnson J."/>
            <person name="Dandona N."/>
            <person name="Viswanathan L.D."/>
            <person name="Tay A."/>
            <person name="Venter J.C."/>
            <person name="Strausberg R.L."/>
            <person name="Brenner S."/>
        </authorList>
    </citation>
    <scope>NUCLEOTIDE SEQUENCE [LARGE SCALE GENOMIC DNA]</scope>
</reference>
<evidence type="ECO:0000313" key="11">
    <source>
        <dbReference type="Ensembl" id="ENSCMIP00000045296.1"/>
    </source>
</evidence>
<dbReference type="GO" id="GO:0007051">
    <property type="term" value="P:spindle organization"/>
    <property type="evidence" value="ECO:0007669"/>
    <property type="project" value="InterPro"/>
</dbReference>
<name>A0A4W3K1U1_CALMI</name>
<feature type="region of interest" description="Disordered" evidence="10">
    <location>
        <begin position="394"/>
        <end position="417"/>
    </location>
</feature>